<dbReference type="RefSeq" id="WP_267611984.1">
    <property type="nucleotide sequence ID" value="NZ_JAOVZQ010000001.1"/>
</dbReference>
<feature type="chain" id="PRO_5045957429" description="Curlin" evidence="1">
    <location>
        <begin position="24"/>
        <end position="224"/>
    </location>
</feature>
<name>A0ABT3YDT1_9HYPH</name>
<protein>
    <recommendedName>
        <fullName evidence="4">Curlin</fullName>
    </recommendedName>
</protein>
<proteinExistence type="predicted"/>
<accession>A0ABT3YDT1</accession>
<reference evidence="2" key="1">
    <citation type="submission" date="2022-10" db="EMBL/GenBank/DDBJ databases">
        <title>Hoeflea sp. J2-29, isolated from marine algae.</title>
        <authorList>
            <person name="Kristyanto S."/>
            <person name="Kim J.M."/>
            <person name="Jeon C.O."/>
        </authorList>
    </citation>
    <scope>NUCLEOTIDE SEQUENCE</scope>
    <source>
        <strain evidence="2">J2-29</strain>
    </source>
</reference>
<keyword evidence="1" id="KW-0732">Signal</keyword>
<feature type="signal peptide" evidence="1">
    <location>
        <begin position="1"/>
        <end position="23"/>
    </location>
</feature>
<keyword evidence="3" id="KW-1185">Reference proteome</keyword>
<dbReference type="Proteomes" id="UP001081283">
    <property type="component" value="Unassembled WGS sequence"/>
</dbReference>
<evidence type="ECO:0008006" key="4">
    <source>
        <dbReference type="Google" id="ProtNLM"/>
    </source>
</evidence>
<organism evidence="2 3">
    <name type="scientific">Hoeflea ulvae</name>
    <dbReference type="NCBI Taxonomy" id="2983764"/>
    <lineage>
        <taxon>Bacteria</taxon>
        <taxon>Pseudomonadati</taxon>
        <taxon>Pseudomonadota</taxon>
        <taxon>Alphaproteobacteria</taxon>
        <taxon>Hyphomicrobiales</taxon>
        <taxon>Rhizobiaceae</taxon>
        <taxon>Hoeflea</taxon>
    </lineage>
</organism>
<evidence type="ECO:0000256" key="1">
    <source>
        <dbReference type="SAM" id="SignalP"/>
    </source>
</evidence>
<evidence type="ECO:0000313" key="2">
    <source>
        <dbReference type="EMBL" id="MCY0094043.1"/>
    </source>
</evidence>
<sequence length="224" mass="21921">MKNRSYVLVGTLSVLLSALAVPAAQSGNDNQLFLLQESPSGALTGNTLTVDQSAATGSLISGPLGAGDPAIQRGSGNELEIEITGEGGYVEFIQDNSGASAGNNGIINVGPGSTATLSQNGDGNTASLTVNGLAAQGAIVQEGLSNQADLNVVGNGASGEITQVGNGNVSGLTVTGAGTTVSFEQTGDGLSYATSYDGVTVPGTAPGVQVISNGASVTITQSTF</sequence>
<comment type="caution">
    <text evidence="2">The sequence shown here is derived from an EMBL/GenBank/DDBJ whole genome shotgun (WGS) entry which is preliminary data.</text>
</comment>
<gene>
    <name evidence="2" type="ORF">OEG82_08420</name>
</gene>
<evidence type="ECO:0000313" key="3">
    <source>
        <dbReference type="Proteomes" id="UP001081283"/>
    </source>
</evidence>
<dbReference type="EMBL" id="JAOVZQ010000001">
    <property type="protein sequence ID" value="MCY0094043.1"/>
    <property type="molecule type" value="Genomic_DNA"/>
</dbReference>